<dbReference type="Pfam" id="PF11708">
    <property type="entry name" value="Slu7"/>
    <property type="match status" value="1"/>
</dbReference>
<evidence type="ECO:0000256" key="7">
    <source>
        <dbReference type="RuleBase" id="RU367071"/>
    </source>
</evidence>
<dbReference type="EMBL" id="AY123064">
    <property type="protein sequence ID" value="AAM93936.1"/>
    <property type="molecule type" value="mRNA"/>
</dbReference>
<evidence type="ECO:0000256" key="4">
    <source>
        <dbReference type="ARBA" id="ARBA00022728"/>
    </source>
</evidence>
<comment type="subunit">
    <text evidence="7">Associated with the spliceosome.</text>
</comment>
<comment type="subcellular location">
    <subcellularLocation>
        <location evidence="1 7">Nucleus</location>
    </subcellularLocation>
</comment>
<proteinExistence type="evidence at transcript level"/>
<keyword evidence="5 7" id="KW-0508">mRNA splicing</keyword>
<evidence type="ECO:0000256" key="6">
    <source>
        <dbReference type="ARBA" id="ARBA00023242"/>
    </source>
</evidence>
<comment type="similarity">
    <text evidence="2 7">Belongs to the SLU7 family.</text>
</comment>
<dbReference type="PANTHER" id="PTHR12942">
    <property type="entry name" value="STEP II SPLICING FACTOR SLU7"/>
    <property type="match status" value="1"/>
</dbReference>
<feature type="non-terminal residue" evidence="10">
    <location>
        <position position="1"/>
    </location>
</feature>
<dbReference type="GO" id="GO:0005681">
    <property type="term" value="C:spliceosomal complex"/>
    <property type="evidence" value="ECO:0007669"/>
    <property type="project" value="UniProtKB-UniRule"/>
</dbReference>
<evidence type="ECO:0000313" key="10">
    <source>
        <dbReference type="EMBL" id="AAM93936.1"/>
    </source>
</evidence>
<evidence type="ECO:0000256" key="1">
    <source>
        <dbReference type="ARBA" id="ARBA00004123"/>
    </source>
</evidence>
<comment type="function">
    <text evidence="7">Involved in pre-mRNA splicing.</text>
</comment>
<keyword evidence="4 7" id="KW-0747">Spliceosome</keyword>
<protein>
    <recommendedName>
        <fullName evidence="7">Pre-mRNA-splicing factor SLU7</fullName>
    </recommendedName>
</protein>
<dbReference type="InterPro" id="IPR021715">
    <property type="entry name" value="Slu7_dom"/>
</dbReference>
<evidence type="ECO:0000256" key="8">
    <source>
        <dbReference type="SAM" id="MobiDB-lite"/>
    </source>
</evidence>
<organism evidence="10">
    <name type="scientific">Griffithsia japonica</name>
    <name type="common">Red alga</name>
    <dbReference type="NCBI Taxonomy" id="83288"/>
    <lineage>
        <taxon>Eukaryota</taxon>
        <taxon>Rhodophyta</taxon>
        <taxon>Florideophyceae</taxon>
        <taxon>Rhodymeniophycidae</taxon>
        <taxon>Ceramiales</taxon>
        <taxon>Ceramiaceae</taxon>
        <taxon>Griffithsia</taxon>
    </lineage>
</organism>
<reference evidence="10" key="1">
    <citation type="submission" date="2002-06" db="EMBL/GenBank/DDBJ databases">
        <authorList>
            <person name="Liu C.L."/>
            <person name="Lee Y.K."/>
            <person name="Lee H.K."/>
        </authorList>
    </citation>
    <scope>NUCLEOTIDE SEQUENCE</scope>
</reference>
<dbReference type="InterPro" id="IPR039974">
    <property type="entry name" value="Splicing_factor_SLU7"/>
</dbReference>
<evidence type="ECO:0000259" key="9">
    <source>
        <dbReference type="Pfam" id="PF11708"/>
    </source>
</evidence>
<feature type="domain" description="Pre-mRNA-splicing factor SLU7" evidence="9">
    <location>
        <begin position="4"/>
        <end position="141"/>
    </location>
</feature>
<sequence>GTRPRPDVDTDDKDFLGDNFVRHTGDVTKLAHMELHAIHAKEAGRQLPHLQAEPSRAEAVFKEFETKKKDLEDRRKTQILQRYGGQEGNRPSAVVEGLQQSEAYVEYDSEGKVINNTKETIPVSKYPEDVLDKNHTAVWGSFYKDRKWGYACCHQTQRYAYCTGRGREKRPWEKTEREMKSERTPHLTKRGVKSLTGHGKESEGTAKRRRKPVKSDPQFV</sequence>
<keyword evidence="3 7" id="KW-0507">mRNA processing</keyword>
<dbReference type="GO" id="GO:0030628">
    <property type="term" value="F:pre-mRNA 3'-splice site binding"/>
    <property type="evidence" value="ECO:0007669"/>
    <property type="project" value="UniProtKB-UniRule"/>
</dbReference>
<dbReference type="PANTHER" id="PTHR12942:SF2">
    <property type="entry name" value="PRE-MRNA-SPLICING FACTOR SLU7"/>
    <property type="match status" value="1"/>
</dbReference>
<feature type="region of interest" description="Disordered" evidence="8">
    <location>
        <begin position="166"/>
        <end position="220"/>
    </location>
</feature>
<keyword evidence="6 7" id="KW-0539">Nucleus</keyword>
<dbReference type="GO" id="GO:0000398">
    <property type="term" value="P:mRNA splicing, via spliceosome"/>
    <property type="evidence" value="ECO:0007669"/>
    <property type="project" value="UniProtKB-UniRule"/>
</dbReference>
<evidence type="ECO:0000256" key="2">
    <source>
        <dbReference type="ARBA" id="ARBA00007203"/>
    </source>
</evidence>
<name>Q7XZ88_GRIJA</name>
<feature type="non-terminal residue" evidence="10">
    <location>
        <position position="220"/>
    </location>
</feature>
<evidence type="ECO:0000256" key="5">
    <source>
        <dbReference type="ARBA" id="ARBA00023187"/>
    </source>
</evidence>
<accession>Q7XZ88</accession>
<feature type="compositionally biased region" description="Basic and acidic residues" evidence="8">
    <location>
        <begin position="166"/>
        <end position="185"/>
    </location>
</feature>
<evidence type="ECO:0000256" key="3">
    <source>
        <dbReference type="ARBA" id="ARBA00022664"/>
    </source>
</evidence>
<dbReference type="AlphaFoldDB" id="Q7XZ88"/>